<sequence length="359" mass="40609">MTMFLVIFPTISALCLIWAGFMAIPYIQPPYMLIGARVTKSFNECLGKKIKRLYAIFSTALFTLSLLISFAMITYVDSLIALLTATIFTSLSQTINYVIFRSYVLRKRGEIQAKDSIRYAVLNHSKAGERYLSLLIIPWILALITFLIGLVYYNKIPSEVIFHIGPGGSVEYAPKTPLNVFLNQLISIIILAIYTMIVFGTRGVMNILNPSYPGKSFRIQQSLRKYIVESLAIMFTGIQLSMSIISFGAWEMININTSLVISLSILFMSIFGGIIYIVYKVTRLRNFERETDVEFSLINDDKYWIGGIFYYNPEDDRIFVPKRAGIGYTLNFGNKKAILLLSVIVSLPILISFLAILLS</sequence>
<evidence type="ECO:0000313" key="4">
    <source>
        <dbReference type="EMBL" id="ALU30723.1"/>
    </source>
</evidence>
<dbReference type="InterPro" id="IPR043831">
    <property type="entry name" value="DUF5808"/>
</dbReference>
<feature type="transmembrane region" description="Helical" evidence="1">
    <location>
        <begin position="337"/>
        <end position="358"/>
    </location>
</feature>
<name>A0A0U2Y3B6_9CREN</name>
<dbReference type="DNASU" id="3474773"/>
<feature type="transmembrane region" description="Helical" evidence="1">
    <location>
        <begin position="259"/>
        <end position="279"/>
    </location>
</feature>
<evidence type="ECO:0000259" key="2">
    <source>
        <dbReference type="Pfam" id="PF19124"/>
    </source>
</evidence>
<keyword evidence="1" id="KW-1133">Transmembrane helix</keyword>
<keyword evidence="1" id="KW-0812">Transmembrane</keyword>
<accession>A0A0U2Y3B6</accession>
<feature type="domain" description="DUF5808" evidence="2">
    <location>
        <begin position="313"/>
        <end position="337"/>
    </location>
</feature>
<evidence type="ECO:0000313" key="6">
    <source>
        <dbReference type="Proteomes" id="UP000065473"/>
    </source>
</evidence>
<dbReference type="EMBL" id="CP013694">
    <property type="protein sequence ID" value="ALU30033.1"/>
    <property type="molecule type" value="Genomic_DNA"/>
</dbReference>
<proteinExistence type="predicted"/>
<evidence type="ECO:0000313" key="3">
    <source>
        <dbReference type="EMBL" id="ALU30033.1"/>
    </source>
</evidence>
<dbReference type="GO" id="GO:0009636">
    <property type="term" value="P:response to toxic substance"/>
    <property type="evidence" value="ECO:0007669"/>
    <property type="project" value="TreeGrafter"/>
</dbReference>
<protein>
    <recommendedName>
        <fullName evidence="2">DUF5808 domain-containing protein</fullName>
    </recommendedName>
</protein>
<dbReference type="Proteomes" id="UP000060043">
    <property type="component" value="Chromosome"/>
</dbReference>
<dbReference type="OrthoDB" id="43335at2157"/>
<feature type="transmembrane region" description="Helical" evidence="1">
    <location>
        <begin position="226"/>
        <end position="247"/>
    </location>
</feature>
<dbReference type="Proteomes" id="UP000065473">
    <property type="component" value="Chromosome"/>
</dbReference>
<evidence type="ECO:0000256" key="1">
    <source>
        <dbReference type="SAM" id="Phobius"/>
    </source>
</evidence>
<reference evidence="5 6" key="1">
    <citation type="submission" date="2015-12" db="EMBL/GenBank/DDBJ databases">
        <title>A stable core within a dynamic pangenome in Sulfolobus acidocaldarius.</title>
        <authorList>
            <person name="Anderson R."/>
            <person name="Kouris A."/>
            <person name="Seward C."/>
            <person name="Campbell K."/>
            <person name="Whitaker R."/>
        </authorList>
    </citation>
    <scope>NUCLEOTIDE SEQUENCE [LARGE SCALE GENOMIC DNA]</scope>
    <source>
        <strain evidence="3 6">GG12-C01-09</strain>
        <strain evidence="4 5">NG05B_CO5_07</strain>
    </source>
</reference>
<gene>
    <name evidence="3" type="ORF">ATY89_08865</name>
    <name evidence="4" type="ORF">ATZ20_00275</name>
</gene>
<feature type="transmembrane region" description="Helical" evidence="1">
    <location>
        <begin position="53"/>
        <end position="73"/>
    </location>
</feature>
<feature type="transmembrane region" description="Helical" evidence="1">
    <location>
        <begin position="79"/>
        <end position="100"/>
    </location>
</feature>
<dbReference type="Pfam" id="PF19124">
    <property type="entry name" value="DUF5808"/>
    <property type="match status" value="1"/>
</dbReference>
<dbReference type="AlphaFoldDB" id="A0A0U2Y3B6"/>
<feature type="transmembrane region" description="Helical" evidence="1">
    <location>
        <begin position="131"/>
        <end position="153"/>
    </location>
</feature>
<feature type="transmembrane region" description="Helical" evidence="1">
    <location>
        <begin position="6"/>
        <end position="27"/>
    </location>
</feature>
<organism evidence="3 6">
    <name type="scientific">Sulfolobus acidocaldarius</name>
    <dbReference type="NCBI Taxonomy" id="2285"/>
    <lineage>
        <taxon>Archaea</taxon>
        <taxon>Thermoproteota</taxon>
        <taxon>Thermoprotei</taxon>
        <taxon>Sulfolobales</taxon>
        <taxon>Sulfolobaceae</taxon>
        <taxon>Sulfolobus</taxon>
    </lineage>
</organism>
<dbReference type="OMA" id="AWIQIAA"/>
<dbReference type="PANTHER" id="PTHR37810:SF5">
    <property type="entry name" value="IMMUNITY PROTEIN SDPI"/>
    <property type="match status" value="1"/>
</dbReference>
<keyword evidence="1" id="KW-0472">Membrane</keyword>
<dbReference type="EMBL" id="CP013695">
    <property type="protein sequence ID" value="ALU30723.1"/>
    <property type="molecule type" value="Genomic_DNA"/>
</dbReference>
<dbReference type="PANTHER" id="PTHR37810">
    <property type="entry name" value="IMMUNITY PROTEIN SDPI"/>
    <property type="match status" value="1"/>
</dbReference>
<feature type="transmembrane region" description="Helical" evidence="1">
    <location>
        <begin position="185"/>
        <end position="205"/>
    </location>
</feature>
<evidence type="ECO:0000313" key="5">
    <source>
        <dbReference type="Proteomes" id="UP000060043"/>
    </source>
</evidence>